<accession>A0A402BHE0</accession>
<name>A0A402BHE0_9CHLR</name>
<keyword evidence="1" id="KW-0812">Transmembrane</keyword>
<proteinExistence type="predicted"/>
<evidence type="ECO:0000313" key="3">
    <source>
        <dbReference type="Proteomes" id="UP000287171"/>
    </source>
</evidence>
<keyword evidence="1" id="KW-0472">Membrane</keyword>
<keyword evidence="1" id="KW-1133">Transmembrane helix</keyword>
<keyword evidence="3" id="KW-1185">Reference proteome</keyword>
<dbReference type="AlphaFoldDB" id="A0A402BHE0"/>
<dbReference type="EMBL" id="BIFT01000002">
    <property type="protein sequence ID" value="GCE30838.1"/>
    <property type="molecule type" value="Genomic_DNA"/>
</dbReference>
<evidence type="ECO:0000313" key="2">
    <source>
        <dbReference type="EMBL" id="GCE30838.1"/>
    </source>
</evidence>
<protein>
    <submittedName>
        <fullName evidence="2">Uncharacterized protein</fullName>
    </submittedName>
</protein>
<reference evidence="3" key="1">
    <citation type="submission" date="2018-12" db="EMBL/GenBank/DDBJ databases">
        <title>Tengunoibacter tsumagoiensis gen. nov., sp. nov., Dictyobacter kobayashii sp. nov., D. alpinus sp. nov., and D. joshuensis sp. nov. and description of Dictyobacteraceae fam. nov. within the order Ktedonobacterales isolated from Tengu-no-mugimeshi.</title>
        <authorList>
            <person name="Wang C.M."/>
            <person name="Zheng Y."/>
            <person name="Sakai Y."/>
            <person name="Toyoda A."/>
            <person name="Minakuchi Y."/>
            <person name="Abe K."/>
            <person name="Yokota A."/>
            <person name="Yabe S."/>
        </authorList>
    </citation>
    <scope>NUCLEOTIDE SEQUENCE [LARGE SCALE GENOMIC DNA]</scope>
    <source>
        <strain evidence="3">Uno16</strain>
    </source>
</reference>
<sequence>MESLPIHTFNTFLRYICGAGICVLIFASFCSLGLYIVRRQVRYRQKMQYYRALGESLLHFQHVSASERQT</sequence>
<gene>
    <name evidence="2" type="ORF">KDA_63220</name>
</gene>
<evidence type="ECO:0000256" key="1">
    <source>
        <dbReference type="SAM" id="Phobius"/>
    </source>
</evidence>
<organism evidence="2 3">
    <name type="scientific">Dictyobacter alpinus</name>
    <dbReference type="NCBI Taxonomy" id="2014873"/>
    <lineage>
        <taxon>Bacteria</taxon>
        <taxon>Bacillati</taxon>
        <taxon>Chloroflexota</taxon>
        <taxon>Ktedonobacteria</taxon>
        <taxon>Ktedonobacterales</taxon>
        <taxon>Dictyobacteraceae</taxon>
        <taxon>Dictyobacter</taxon>
    </lineage>
</organism>
<comment type="caution">
    <text evidence="2">The sequence shown here is derived from an EMBL/GenBank/DDBJ whole genome shotgun (WGS) entry which is preliminary data.</text>
</comment>
<dbReference type="Proteomes" id="UP000287171">
    <property type="component" value="Unassembled WGS sequence"/>
</dbReference>
<feature type="transmembrane region" description="Helical" evidence="1">
    <location>
        <begin position="12"/>
        <end position="37"/>
    </location>
</feature>